<dbReference type="CDD" id="cd18316">
    <property type="entry name" value="BTB_POZ_KCTD-like"/>
    <property type="match status" value="1"/>
</dbReference>
<organism evidence="2">
    <name type="scientific">Magallana gigas</name>
    <name type="common">Pacific oyster</name>
    <name type="synonym">Crassostrea gigas</name>
    <dbReference type="NCBI Taxonomy" id="29159"/>
    <lineage>
        <taxon>Eukaryota</taxon>
        <taxon>Metazoa</taxon>
        <taxon>Spiralia</taxon>
        <taxon>Lophotrochozoa</taxon>
        <taxon>Mollusca</taxon>
        <taxon>Bivalvia</taxon>
        <taxon>Autobranchia</taxon>
        <taxon>Pteriomorphia</taxon>
        <taxon>Ostreida</taxon>
        <taxon>Ostreoidea</taxon>
        <taxon>Ostreidae</taxon>
        <taxon>Magallana</taxon>
    </lineage>
</organism>
<feature type="domain" description="Potassium channel tetramerisation-type BTB" evidence="1">
    <location>
        <begin position="3"/>
        <end position="91"/>
    </location>
</feature>
<dbReference type="AlphaFoldDB" id="K1R4Z9"/>
<accession>K1R4Z9</accession>
<name>K1R4Z9_MAGGI</name>
<protein>
    <submittedName>
        <fullName evidence="2">Putative potassium channel regulatory protein</fullName>
    </submittedName>
</protein>
<dbReference type="InterPro" id="IPR011333">
    <property type="entry name" value="SKP1/BTB/POZ_sf"/>
</dbReference>
<dbReference type="InterPro" id="IPR045068">
    <property type="entry name" value="BACURD1-3"/>
</dbReference>
<dbReference type="PANTHER" id="PTHR11145:SF8">
    <property type="entry name" value="RE57120P"/>
    <property type="match status" value="1"/>
</dbReference>
<keyword evidence="2" id="KW-0407">Ion channel</keyword>
<reference evidence="2" key="1">
    <citation type="journal article" date="2012" name="Nature">
        <title>The oyster genome reveals stress adaptation and complexity of shell formation.</title>
        <authorList>
            <person name="Zhang G."/>
            <person name="Fang X."/>
            <person name="Guo X."/>
            <person name="Li L."/>
            <person name="Luo R."/>
            <person name="Xu F."/>
            <person name="Yang P."/>
            <person name="Zhang L."/>
            <person name="Wang X."/>
            <person name="Qi H."/>
            <person name="Xiong Z."/>
            <person name="Que H."/>
            <person name="Xie Y."/>
            <person name="Holland P.W."/>
            <person name="Paps J."/>
            <person name="Zhu Y."/>
            <person name="Wu F."/>
            <person name="Chen Y."/>
            <person name="Wang J."/>
            <person name="Peng C."/>
            <person name="Meng J."/>
            <person name="Yang L."/>
            <person name="Liu J."/>
            <person name="Wen B."/>
            <person name="Zhang N."/>
            <person name="Huang Z."/>
            <person name="Zhu Q."/>
            <person name="Feng Y."/>
            <person name="Mount A."/>
            <person name="Hedgecock D."/>
            <person name="Xu Z."/>
            <person name="Liu Y."/>
            <person name="Domazet-Loso T."/>
            <person name="Du Y."/>
            <person name="Sun X."/>
            <person name="Zhang S."/>
            <person name="Liu B."/>
            <person name="Cheng P."/>
            <person name="Jiang X."/>
            <person name="Li J."/>
            <person name="Fan D."/>
            <person name="Wang W."/>
            <person name="Fu W."/>
            <person name="Wang T."/>
            <person name="Wang B."/>
            <person name="Zhang J."/>
            <person name="Peng Z."/>
            <person name="Li Y."/>
            <person name="Li N."/>
            <person name="Wang J."/>
            <person name="Chen M."/>
            <person name="He Y."/>
            <person name="Tan F."/>
            <person name="Song X."/>
            <person name="Zheng Q."/>
            <person name="Huang R."/>
            <person name="Yang H."/>
            <person name="Du X."/>
            <person name="Chen L."/>
            <person name="Yang M."/>
            <person name="Gaffney P.M."/>
            <person name="Wang S."/>
            <person name="Luo L."/>
            <person name="She Z."/>
            <person name="Ming Y."/>
            <person name="Huang W."/>
            <person name="Zhang S."/>
            <person name="Huang B."/>
            <person name="Zhang Y."/>
            <person name="Qu T."/>
            <person name="Ni P."/>
            <person name="Miao G."/>
            <person name="Wang J."/>
            <person name="Wang Q."/>
            <person name="Steinberg C.E."/>
            <person name="Wang H."/>
            <person name="Li N."/>
            <person name="Qian L."/>
            <person name="Zhang G."/>
            <person name="Li Y."/>
            <person name="Yang H."/>
            <person name="Liu X."/>
            <person name="Wang J."/>
            <person name="Yin Y."/>
            <person name="Wang J."/>
        </authorList>
    </citation>
    <scope>NUCLEOTIDE SEQUENCE [LARGE SCALE GENOMIC DNA]</scope>
    <source>
        <strain evidence="2">05x7-T-G4-1.051#20</strain>
    </source>
</reference>
<dbReference type="PANTHER" id="PTHR11145">
    <property type="entry name" value="BTB/POZ DOMAIN-CONTAINING ADAPTER FOR CUL3-MEDIATED RHOA DEGRADATION PROTEIN FAMILY MEMBER"/>
    <property type="match status" value="1"/>
</dbReference>
<proteinExistence type="predicted"/>
<dbReference type="Gene3D" id="3.30.710.10">
    <property type="entry name" value="Potassium Channel Kv1.1, Chain A"/>
    <property type="match status" value="1"/>
</dbReference>
<dbReference type="EMBL" id="JH817380">
    <property type="protein sequence ID" value="EKC36305.1"/>
    <property type="molecule type" value="Genomic_DNA"/>
</dbReference>
<dbReference type="InParanoid" id="K1R4Z9"/>
<keyword evidence="2" id="KW-0406">Ion transport</keyword>
<dbReference type="GO" id="GO:0034220">
    <property type="term" value="P:monoatomic ion transmembrane transport"/>
    <property type="evidence" value="ECO:0007669"/>
    <property type="project" value="UniProtKB-KW"/>
</dbReference>
<dbReference type="Pfam" id="PF02214">
    <property type="entry name" value="BTB_2"/>
    <property type="match status" value="1"/>
</dbReference>
<sequence length="113" mass="12972">MGVEVGGRLFVTSRDTLKKHPTSRLAMLVDSKPTYIQDGLPVLFIDCDTQFFKIILHFCRDGHRNIHSHLTPVSLDKSILKQIEYYRLDSLTDIIISSQLSVLLMGHKEFLEE</sequence>
<dbReference type="SUPFAM" id="SSF54695">
    <property type="entry name" value="POZ domain"/>
    <property type="match status" value="1"/>
</dbReference>
<evidence type="ECO:0000313" key="2">
    <source>
        <dbReference type="EMBL" id="EKC36305.1"/>
    </source>
</evidence>
<evidence type="ECO:0000259" key="1">
    <source>
        <dbReference type="Pfam" id="PF02214"/>
    </source>
</evidence>
<dbReference type="HOGENOM" id="CLU_2135906_0_0_1"/>
<dbReference type="InterPro" id="IPR003131">
    <property type="entry name" value="T1-type_BTB"/>
</dbReference>
<gene>
    <name evidence="2" type="ORF">CGI_10027202</name>
</gene>
<dbReference type="GO" id="GO:0051260">
    <property type="term" value="P:protein homooligomerization"/>
    <property type="evidence" value="ECO:0007669"/>
    <property type="project" value="InterPro"/>
</dbReference>
<keyword evidence="2" id="KW-0813">Transport</keyword>